<dbReference type="SUPFAM" id="SSF53098">
    <property type="entry name" value="Ribonuclease H-like"/>
    <property type="match status" value="1"/>
</dbReference>
<dbReference type="AlphaFoldDB" id="A0A4U5ULQ2"/>
<protein>
    <submittedName>
        <fullName evidence="1">Uncharacterized protein</fullName>
    </submittedName>
</protein>
<sequence length="130" mass="14468">MGLASHRLIQPCKTRWNSVCEMFDQLEEQQWAVVAVLSDRTVTRLQDARILELKEEYWQLMEDTQDTQPVLSALKCATTVMSAEKDVTISNTYCIPSPSASSISILCAQKKTGPESLSSRQKCGPPSSSE</sequence>
<gene>
    <name evidence="1" type="ORF">D9C73_009305</name>
</gene>
<dbReference type="EMBL" id="CM014085">
    <property type="protein sequence ID" value="TKS75221.1"/>
    <property type="molecule type" value="Genomic_DNA"/>
</dbReference>
<dbReference type="InterPro" id="IPR012337">
    <property type="entry name" value="RNaseH-like_sf"/>
</dbReference>
<reference evidence="1 2" key="1">
    <citation type="submission" date="2019-01" db="EMBL/GenBank/DDBJ databases">
        <title>Genome Assembly of Collichthys lucidus.</title>
        <authorList>
            <person name="Cai M."/>
            <person name="Xiao S."/>
        </authorList>
    </citation>
    <scope>NUCLEOTIDE SEQUENCE [LARGE SCALE GENOMIC DNA]</scope>
    <source>
        <strain evidence="1">JT15FE1705JMU</strain>
        <tissue evidence="1">Muscle</tissue>
    </source>
</reference>
<name>A0A4U5ULQ2_COLLU</name>
<dbReference type="Proteomes" id="UP000298787">
    <property type="component" value="Chromosome 8"/>
</dbReference>
<organism evidence="1 2">
    <name type="scientific">Collichthys lucidus</name>
    <name type="common">Big head croaker</name>
    <name type="synonym">Sciaena lucida</name>
    <dbReference type="NCBI Taxonomy" id="240159"/>
    <lineage>
        <taxon>Eukaryota</taxon>
        <taxon>Metazoa</taxon>
        <taxon>Chordata</taxon>
        <taxon>Craniata</taxon>
        <taxon>Vertebrata</taxon>
        <taxon>Euteleostomi</taxon>
        <taxon>Actinopterygii</taxon>
        <taxon>Neopterygii</taxon>
        <taxon>Teleostei</taxon>
        <taxon>Neoteleostei</taxon>
        <taxon>Acanthomorphata</taxon>
        <taxon>Eupercaria</taxon>
        <taxon>Sciaenidae</taxon>
        <taxon>Collichthys</taxon>
    </lineage>
</organism>
<proteinExistence type="predicted"/>
<dbReference type="STRING" id="240159.A0A4U5ULQ2"/>
<keyword evidence="2" id="KW-1185">Reference proteome</keyword>
<accession>A0A4U5ULQ2</accession>
<evidence type="ECO:0000313" key="2">
    <source>
        <dbReference type="Proteomes" id="UP000298787"/>
    </source>
</evidence>
<evidence type="ECO:0000313" key="1">
    <source>
        <dbReference type="EMBL" id="TKS75221.1"/>
    </source>
</evidence>